<dbReference type="EMBL" id="LR796485">
    <property type="protein sequence ID" value="CAB4147766.1"/>
    <property type="molecule type" value="Genomic_DNA"/>
</dbReference>
<dbReference type="EMBL" id="LR797465">
    <property type="protein sequence ID" value="CAB4218218.1"/>
    <property type="molecule type" value="Genomic_DNA"/>
</dbReference>
<name>A0A6J5MRT2_9CAUD</name>
<reference evidence="1" key="1">
    <citation type="submission" date="2020-04" db="EMBL/GenBank/DDBJ databases">
        <authorList>
            <person name="Chiriac C."/>
            <person name="Salcher M."/>
            <person name="Ghai R."/>
            <person name="Kavagutti S V."/>
        </authorList>
    </citation>
    <scope>NUCLEOTIDE SEQUENCE</scope>
</reference>
<sequence>MTPHVAPVTPDVLSAFLAVMGEAERADLESIGGLPALQRAVALSVHTFAGIVDGNPAFVGGVIPDDDHVVGKVWMLGAPGIAKARKFYLRETRRQVGLMLEMFVCLRTAVAAEYTKSLRWLRWLGFALGQPVKMAGRTLVPVERWNEV</sequence>
<protein>
    <submittedName>
        <fullName evidence="1">Uncharacterized protein</fullName>
    </submittedName>
</protein>
<accession>A0A6J5MRT2</accession>
<gene>
    <name evidence="2" type="ORF">UFOVP1011_7</name>
    <name evidence="3" type="ORF">UFOVP1611_4</name>
    <name evidence="1" type="ORF">UFOVP504_43</name>
</gene>
<proteinExistence type="predicted"/>
<evidence type="ECO:0000313" key="2">
    <source>
        <dbReference type="EMBL" id="CAB4177899.1"/>
    </source>
</evidence>
<evidence type="ECO:0000313" key="3">
    <source>
        <dbReference type="EMBL" id="CAB4218218.1"/>
    </source>
</evidence>
<dbReference type="EMBL" id="LR796959">
    <property type="protein sequence ID" value="CAB4177899.1"/>
    <property type="molecule type" value="Genomic_DNA"/>
</dbReference>
<evidence type="ECO:0000313" key="1">
    <source>
        <dbReference type="EMBL" id="CAB4147766.1"/>
    </source>
</evidence>
<organism evidence="1">
    <name type="scientific">uncultured Caudovirales phage</name>
    <dbReference type="NCBI Taxonomy" id="2100421"/>
    <lineage>
        <taxon>Viruses</taxon>
        <taxon>Duplodnaviria</taxon>
        <taxon>Heunggongvirae</taxon>
        <taxon>Uroviricota</taxon>
        <taxon>Caudoviricetes</taxon>
        <taxon>Peduoviridae</taxon>
        <taxon>Maltschvirus</taxon>
        <taxon>Maltschvirus maltsch</taxon>
    </lineage>
</organism>